<protein>
    <submittedName>
        <fullName evidence="2">Uncharacterized protein</fullName>
    </submittedName>
</protein>
<feature type="region of interest" description="Disordered" evidence="1">
    <location>
        <begin position="109"/>
        <end position="149"/>
    </location>
</feature>
<gene>
    <name evidence="2" type="ORF">DOTSEDRAFT_27636</name>
</gene>
<name>N1PF96_DOTSN</name>
<dbReference type="EMBL" id="KB446543">
    <property type="protein sequence ID" value="EME41052.1"/>
    <property type="molecule type" value="Genomic_DNA"/>
</dbReference>
<dbReference type="OrthoDB" id="10680668at2759"/>
<evidence type="ECO:0000313" key="2">
    <source>
        <dbReference type="EMBL" id="EME41052.1"/>
    </source>
</evidence>
<reference evidence="2 3" key="2">
    <citation type="journal article" date="2012" name="PLoS Pathog.">
        <title>Diverse lifestyles and strategies of plant pathogenesis encoded in the genomes of eighteen Dothideomycetes fungi.</title>
        <authorList>
            <person name="Ohm R.A."/>
            <person name="Feau N."/>
            <person name="Henrissat B."/>
            <person name="Schoch C.L."/>
            <person name="Horwitz B.A."/>
            <person name="Barry K.W."/>
            <person name="Condon B.J."/>
            <person name="Copeland A.C."/>
            <person name="Dhillon B."/>
            <person name="Glaser F."/>
            <person name="Hesse C.N."/>
            <person name="Kosti I."/>
            <person name="LaButti K."/>
            <person name="Lindquist E.A."/>
            <person name="Lucas S."/>
            <person name="Salamov A.A."/>
            <person name="Bradshaw R.E."/>
            <person name="Ciuffetti L."/>
            <person name="Hamelin R.C."/>
            <person name="Kema G.H.J."/>
            <person name="Lawrence C."/>
            <person name="Scott J.A."/>
            <person name="Spatafora J.W."/>
            <person name="Turgeon B.G."/>
            <person name="de Wit P.J.G.M."/>
            <person name="Zhong S."/>
            <person name="Goodwin S.B."/>
            <person name="Grigoriev I.V."/>
        </authorList>
    </citation>
    <scope>NUCLEOTIDE SEQUENCE [LARGE SCALE GENOMIC DNA]</scope>
    <source>
        <strain evidence="3">NZE10 / CBS 128990</strain>
    </source>
</reference>
<dbReference type="Proteomes" id="UP000016933">
    <property type="component" value="Unassembled WGS sequence"/>
</dbReference>
<evidence type="ECO:0000256" key="1">
    <source>
        <dbReference type="SAM" id="MobiDB-lite"/>
    </source>
</evidence>
<sequence>MDASDRSNLRVSTLEIGEVNKWALSMWEFDGIIVNVSRHSRSLNCTVHVEPNAPEHDASCDLLEEGVGKNVKRLTGFQDITVDEKLEESWHEMSEDIYDPQEAQAVVSEHRKRQRQKAADKTRKVQRDTGMRAERTAKKAENEDTKRTGRRCNYEDNLAKDAAALLRGKGRPPNNLLVICEPMPAVESYNAQPTSFEKHQAHGWHEVKPGAWAENPSHIPGDIIKILDKSEAPEFRRHRHMPKPEKVKKLKDVLDIEARCHKQLLSGDRLAGSVPVTEQKRMANNMNAKMLRLEKAHHIEADRIMHHALHGHTRGFSPLAVEDLMANITEAEHAQDGFVEWRLKALNSDVSEMYLVGDGSEIEPRPIEMGSCLEG</sequence>
<keyword evidence="3" id="KW-1185">Reference proteome</keyword>
<dbReference type="HOGENOM" id="CLU_737751_0_0_1"/>
<organism evidence="2 3">
    <name type="scientific">Dothistroma septosporum (strain NZE10 / CBS 128990)</name>
    <name type="common">Red band needle blight fungus</name>
    <name type="synonym">Mycosphaerella pini</name>
    <dbReference type="NCBI Taxonomy" id="675120"/>
    <lineage>
        <taxon>Eukaryota</taxon>
        <taxon>Fungi</taxon>
        <taxon>Dikarya</taxon>
        <taxon>Ascomycota</taxon>
        <taxon>Pezizomycotina</taxon>
        <taxon>Dothideomycetes</taxon>
        <taxon>Dothideomycetidae</taxon>
        <taxon>Mycosphaerellales</taxon>
        <taxon>Mycosphaerellaceae</taxon>
        <taxon>Dothistroma</taxon>
    </lineage>
</organism>
<proteinExistence type="predicted"/>
<reference evidence="3" key="1">
    <citation type="journal article" date="2012" name="PLoS Genet.">
        <title>The genomes of the fungal plant pathogens Cladosporium fulvum and Dothistroma septosporum reveal adaptation to different hosts and lifestyles but also signatures of common ancestry.</title>
        <authorList>
            <person name="de Wit P.J.G.M."/>
            <person name="van der Burgt A."/>
            <person name="Oekmen B."/>
            <person name="Stergiopoulos I."/>
            <person name="Abd-Elsalam K.A."/>
            <person name="Aerts A.L."/>
            <person name="Bahkali A.H."/>
            <person name="Beenen H.G."/>
            <person name="Chettri P."/>
            <person name="Cox M.P."/>
            <person name="Datema E."/>
            <person name="de Vries R.P."/>
            <person name="Dhillon B."/>
            <person name="Ganley A.R."/>
            <person name="Griffiths S.A."/>
            <person name="Guo Y."/>
            <person name="Hamelin R.C."/>
            <person name="Henrissat B."/>
            <person name="Kabir M.S."/>
            <person name="Jashni M.K."/>
            <person name="Kema G."/>
            <person name="Klaubauf S."/>
            <person name="Lapidus A."/>
            <person name="Levasseur A."/>
            <person name="Lindquist E."/>
            <person name="Mehrabi R."/>
            <person name="Ohm R.A."/>
            <person name="Owen T.J."/>
            <person name="Salamov A."/>
            <person name="Schwelm A."/>
            <person name="Schijlen E."/>
            <person name="Sun H."/>
            <person name="van den Burg H.A."/>
            <person name="van Ham R.C.H.J."/>
            <person name="Zhang S."/>
            <person name="Goodwin S.B."/>
            <person name="Grigoriev I.V."/>
            <person name="Collemare J."/>
            <person name="Bradshaw R.E."/>
        </authorList>
    </citation>
    <scope>NUCLEOTIDE SEQUENCE [LARGE SCALE GENOMIC DNA]</scope>
    <source>
        <strain evidence="3">NZE10 / CBS 128990</strain>
    </source>
</reference>
<dbReference type="AlphaFoldDB" id="N1PF96"/>
<accession>N1PF96</accession>
<evidence type="ECO:0000313" key="3">
    <source>
        <dbReference type="Proteomes" id="UP000016933"/>
    </source>
</evidence>
<feature type="compositionally biased region" description="Basic and acidic residues" evidence="1">
    <location>
        <begin position="117"/>
        <end position="149"/>
    </location>
</feature>